<accession>W0JYH0</accession>
<dbReference type="HOGENOM" id="CLU_147800_0_0_2"/>
<gene>
    <name evidence="2" type="ORF">HALLA_20510</name>
</gene>
<dbReference type="KEGG" id="hlr:HALLA_20510"/>
<reference evidence="2 3" key="1">
    <citation type="submission" date="2014-01" db="EMBL/GenBank/DDBJ databases">
        <authorList>
            <consortium name="DOE Joint Genome Institute"/>
            <person name="Anderson I."/>
            <person name="Huntemann M."/>
            <person name="Han J."/>
            <person name="Chen A."/>
            <person name="Kyrpides N."/>
            <person name="Mavromatis K."/>
            <person name="Markowitz V."/>
            <person name="Palaniappan K."/>
            <person name="Ivanova N."/>
            <person name="Schaumberg A."/>
            <person name="Pati A."/>
            <person name="Liolios K."/>
            <person name="Nordberg H.P."/>
            <person name="Cantor M.N."/>
            <person name="Hua S.X."/>
            <person name="Woyke T."/>
        </authorList>
    </citation>
    <scope>NUCLEOTIDE SEQUENCE [LARGE SCALE GENOMIC DNA]</scope>
    <source>
        <strain evidence="2 3">XH-48</strain>
        <plasmid evidence="3">4</plasmid>
    </source>
</reference>
<evidence type="ECO:0000313" key="3">
    <source>
        <dbReference type="Proteomes" id="UP000019024"/>
    </source>
</evidence>
<evidence type="ECO:0008006" key="4">
    <source>
        <dbReference type="Google" id="ProtNLM"/>
    </source>
</evidence>
<protein>
    <recommendedName>
        <fullName evidence="4">DUF2178 domain-containing protein</fullName>
    </recommendedName>
</protein>
<dbReference type="Pfam" id="PF09946">
    <property type="entry name" value="DUF2178"/>
    <property type="match status" value="1"/>
</dbReference>
<feature type="transmembrane region" description="Helical" evidence="1">
    <location>
        <begin position="29"/>
        <end position="48"/>
    </location>
</feature>
<keyword evidence="1" id="KW-0812">Transmembrane</keyword>
<dbReference type="EMBL" id="CP007058">
    <property type="protein sequence ID" value="AHG02287.1"/>
    <property type="molecule type" value="Genomic_DNA"/>
</dbReference>
<geneLocation type="plasmid" evidence="2">
    <name>unnamed</name>
</geneLocation>
<proteinExistence type="predicted"/>
<name>W0JYH0_9EURY</name>
<keyword evidence="2" id="KW-0614">Plasmid</keyword>
<organism evidence="2 3">
    <name type="scientific">Halostagnicola larsenii XH-48</name>
    <dbReference type="NCBI Taxonomy" id="797299"/>
    <lineage>
        <taxon>Archaea</taxon>
        <taxon>Methanobacteriati</taxon>
        <taxon>Methanobacteriota</taxon>
        <taxon>Stenosarchaea group</taxon>
        <taxon>Halobacteria</taxon>
        <taxon>Halobacteriales</taxon>
        <taxon>Natrialbaceae</taxon>
        <taxon>Halostagnicola</taxon>
    </lineage>
</organism>
<feature type="transmembrane region" description="Helical" evidence="1">
    <location>
        <begin position="101"/>
        <end position="122"/>
    </location>
</feature>
<evidence type="ECO:0000313" key="2">
    <source>
        <dbReference type="EMBL" id="AHG02287.1"/>
    </source>
</evidence>
<dbReference type="InterPro" id="IPR019235">
    <property type="entry name" value="DUF2178_TM"/>
</dbReference>
<feature type="transmembrane region" description="Helical" evidence="1">
    <location>
        <begin position="5"/>
        <end position="23"/>
    </location>
</feature>
<dbReference type="eggNOG" id="arCOG08181">
    <property type="taxonomic scope" value="Archaea"/>
</dbReference>
<sequence length="126" mass="13770">MYERTVYAIIAIAIVGLLAGLVFDQEYAGTVIYLVGVWLGAGLAYLLPKWSEVRFYDERDEELTRRASGLAMSVAFVVGLGVVPPLYALEAAGQLTITPTMWGAIYVASALYLVWGVCYAIASRRL</sequence>
<feature type="transmembrane region" description="Helical" evidence="1">
    <location>
        <begin position="69"/>
        <end position="89"/>
    </location>
</feature>
<keyword evidence="3" id="KW-1185">Reference proteome</keyword>
<keyword evidence="1" id="KW-0472">Membrane</keyword>
<keyword evidence="1" id="KW-1133">Transmembrane helix</keyword>
<evidence type="ECO:0000256" key="1">
    <source>
        <dbReference type="SAM" id="Phobius"/>
    </source>
</evidence>
<dbReference type="AlphaFoldDB" id="W0JYH0"/>
<dbReference type="Proteomes" id="UP000019024">
    <property type="component" value="Plasmid unnamed3"/>
</dbReference>